<feature type="transmembrane region" description="Helical" evidence="8">
    <location>
        <begin position="99"/>
        <end position="120"/>
    </location>
</feature>
<dbReference type="Gene3D" id="1.20.1720.10">
    <property type="entry name" value="Multidrug resistance protein D"/>
    <property type="match status" value="1"/>
</dbReference>
<feature type="transmembrane region" description="Helical" evidence="8">
    <location>
        <begin position="369"/>
        <end position="387"/>
    </location>
</feature>
<dbReference type="InterPro" id="IPR011701">
    <property type="entry name" value="MFS"/>
</dbReference>
<name>A0ABU0MBZ9_9HYPH</name>
<feature type="transmembrane region" description="Helical" evidence="8">
    <location>
        <begin position="46"/>
        <end position="63"/>
    </location>
</feature>
<dbReference type="PANTHER" id="PTHR23502:SF132">
    <property type="entry name" value="POLYAMINE TRANSPORTER 2-RELATED"/>
    <property type="match status" value="1"/>
</dbReference>
<feature type="domain" description="Major facilitator superfamily (MFS) profile" evidence="9">
    <location>
        <begin position="5"/>
        <end position="393"/>
    </location>
</feature>
<evidence type="ECO:0000256" key="3">
    <source>
        <dbReference type="ARBA" id="ARBA00022448"/>
    </source>
</evidence>
<gene>
    <name evidence="10" type="ORF">QO015_004108</name>
</gene>
<dbReference type="InterPro" id="IPR036259">
    <property type="entry name" value="MFS_trans_sf"/>
</dbReference>
<dbReference type="RefSeq" id="WP_266284048.1">
    <property type="nucleotide sequence ID" value="NZ_JAPKNF010000004.1"/>
</dbReference>
<sequence>MNSSLVRFAVVLGLLSAIGPFAIDMYLPALPTIGADFGAGIGQVQMSLMVFFVALGAGQLVYGPFSDMFGRKLPLYIGLVLFMIGSVGCALAPSIETLIAFRFVQGLGACAGTVVPRAVVRDLHTGPEAAKLMSLLMLVFSISPILAPLAGSGVIALGGWRAVFWVVLVAAALGLILLALALPETRPVKERRESSIAGAFAAYGLLLRDRRFLALCFLGAFGVSSFFVYLANSSFVLIDHYGLTPTQYSIAFSVNAVSFFGVAQLNGVLGSRFGLMRLMRFAVTGYAASMVLLVALFLAGFDQLSVMIVLLFIAYGFLGLVVPSSAVIALDDHGAIAGTASALMGTLQFGAGIVMMAVVGLFLDGTAVPMLAGIAACSVIALALAFLTPQRSPALAGAPAE</sequence>
<feature type="transmembrane region" description="Helical" evidence="8">
    <location>
        <begin position="281"/>
        <end position="301"/>
    </location>
</feature>
<evidence type="ECO:0000313" key="11">
    <source>
        <dbReference type="Proteomes" id="UP001223743"/>
    </source>
</evidence>
<evidence type="ECO:0000256" key="7">
    <source>
        <dbReference type="ARBA" id="ARBA00023136"/>
    </source>
</evidence>
<evidence type="ECO:0000256" key="2">
    <source>
        <dbReference type="ARBA" id="ARBA00006236"/>
    </source>
</evidence>
<feature type="transmembrane region" description="Helical" evidence="8">
    <location>
        <begin position="250"/>
        <end position="269"/>
    </location>
</feature>
<proteinExistence type="inferred from homology"/>
<keyword evidence="6 8" id="KW-1133">Transmembrane helix</keyword>
<dbReference type="NCBIfam" id="TIGR00710">
    <property type="entry name" value="efflux_Bcr_CflA"/>
    <property type="match status" value="1"/>
</dbReference>
<evidence type="ECO:0000256" key="8">
    <source>
        <dbReference type="RuleBase" id="RU365088"/>
    </source>
</evidence>
<evidence type="ECO:0000313" key="10">
    <source>
        <dbReference type="EMBL" id="MDQ0518495.1"/>
    </source>
</evidence>
<keyword evidence="4" id="KW-1003">Cell membrane</keyword>
<dbReference type="EMBL" id="JAUSWJ010000001">
    <property type="protein sequence ID" value="MDQ0518495.1"/>
    <property type="molecule type" value="Genomic_DNA"/>
</dbReference>
<dbReference type="InterPro" id="IPR020846">
    <property type="entry name" value="MFS_dom"/>
</dbReference>
<organism evidence="10 11">
    <name type="scientific">Kaistia geumhonensis</name>
    <dbReference type="NCBI Taxonomy" id="410839"/>
    <lineage>
        <taxon>Bacteria</taxon>
        <taxon>Pseudomonadati</taxon>
        <taxon>Pseudomonadota</taxon>
        <taxon>Alphaproteobacteria</taxon>
        <taxon>Hyphomicrobiales</taxon>
        <taxon>Kaistiaceae</taxon>
        <taxon>Kaistia</taxon>
    </lineage>
</organism>
<evidence type="ECO:0000256" key="6">
    <source>
        <dbReference type="ARBA" id="ARBA00022989"/>
    </source>
</evidence>
<keyword evidence="11" id="KW-1185">Reference proteome</keyword>
<keyword evidence="7 8" id="KW-0472">Membrane</keyword>
<keyword evidence="5 8" id="KW-0812">Transmembrane</keyword>
<evidence type="ECO:0000256" key="5">
    <source>
        <dbReference type="ARBA" id="ARBA00022692"/>
    </source>
</evidence>
<dbReference type="Proteomes" id="UP001223743">
    <property type="component" value="Unassembled WGS sequence"/>
</dbReference>
<feature type="transmembrane region" description="Helical" evidence="8">
    <location>
        <begin position="75"/>
        <end position="93"/>
    </location>
</feature>
<protein>
    <recommendedName>
        <fullName evidence="8">Bcr/CflA family efflux transporter</fullName>
    </recommendedName>
</protein>
<comment type="caution">
    <text evidence="8">Lacks conserved residue(s) required for the propagation of feature annotation.</text>
</comment>
<feature type="transmembrane region" description="Helical" evidence="8">
    <location>
        <begin position="132"/>
        <end position="156"/>
    </location>
</feature>
<dbReference type="PROSITE" id="PS50850">
    <property type="entry name" value="MFS"/>
    <property type="match status" value="1"/>
</dbReference>
<comment type="subcellular location">
    <subcellularLocation>
        <location evidence="8">Cell inner membrane</location>
        <topology evidence="8">Multi-pass membrane protein</topology>
    </subcellularLocation>
    <subcellularLocation>
        <location evidence="1">Cell membrane</location>
        <topology evidence="1">Multi-pass membrane protein</topology>
    </subcellularLocation>
</comment>
<dbReference type="InterPro" id="IPR004812">
    <property type="entry name" value="Efflux_drug-R_Bcr/CmlA"/>
</dbReference>
<accession>A0ABU0MBZ9</accession>
<feature type="transmembrane region" description="Helical" evidence="8">
    <location>
        <begin position="342"/>
        <end position="363"/>
    </location>
</feature>
<evidence type="ECO:0000256" key="4">
    <source>
        <dbReference type="ARBA" id="ARBA00022475"/>
    </source>
</evidence>
<comment type="similarity">
    <text evidence="2 8">Belongs to the major facilitator superfamily. Bcr/CmlA family.</text>
</comment>
<feature type="transmembrane region" description="Helical" evidence="8">
    <location>
        <begin position="307"/>
        <end position="330"/>
    </location>
</feature>
<evidence type="ECO:0000259" key="9">
    <source>
        <dbReference type="PROSITE" id="PS50850"/>
    </source>
</evidence>
<dbReference type="SUPFAM" id="SSF103473">
    <property type="entry name" value="MFS general substrate transporter"/>
    <property type="match status" value="1"/>
</dbReference>
<evidence type="ECO:0000256" key="1">
    <source>
        <dbReference type="ARBA" id="ARBA00004651"/>
    </source>
</evidence>
<feature type="transmembrane region" description="Helical" evidence="8">
    <location>
        <begin position="162"/>
        <end position="182"/>
    </location>
</feature>
<dbReference type="PANTHER" id="PTHR23502">
    <property type="entry name" value="MAJOR FACILITATOR SUPERFAMILY"/>
    <property type="match status" value="1"/>
</dbReference>
<dbReference type="CDD" id="cd17320">
    <property type="entry name" value="MFS_MdfA_MDR_like"/>
    <property type="match status" value="1"/>
</dbReference>
<comment type="caution">
    <text evidence="10">The sequence shown here is derived from an EMBL/GenBank/DDBJ whole genome shotgun (WGS) entry which is preliminary data.</text>
</comment>
<feature type="transmembrane region" description="Helical" evidence="8">
    <location>
        <begin position="212"/>
        <end position="230"/>
    </location>
</feature>
<keyword evidence="8" id="KW-0997">Cell inner membrane</keyword>
<reference evidence="10 11" key="1">
    <citation type="submission" date="2023-07" db="EMBL/GenBank/DDBJ databases">
        <title>Genomic Encyclopedia of Type Strains, Phase IV (KMG-IV): sequencing the most valuable type-strain genomes for metagenomic binning, comparative biology and taxonomic classification.</title>
        <authorList>
            <person name="Goeker M."/>
        </authorList>
    </citation>
    <scope>NUCLEOTIDE SEQUENCE [LARGE SCALE GENOMIC DNA]</scope>
    <source>
        <strain evidence="10 11">B1-1</strain>
    </source>
</reference>
<dbReference type="Pfam" id="PF07690">
    <property type="entry name" value="MFS_1"/>
    <property type="match status" value="1"/>
</dbReference>
<keyword evidence="3 8" id="KW-0813">Transport</keyword>